<keyword evidence="15 19" id="KW-0496">Mitochondrion</keyword>
<dbReference type="GO" id="GO:0005743">
    <property type="term" value="C:mitochondrial inner membrane"/>
    <property type="evidence" value="ECO:0007669"/>
    <property type="project" value="UniProtKB-SubCell"/>
</dbReference>
<evidence type="ECO:0000256" key="12">
    <source>
        <dbReference type="ARBA" id="ARBA00022989"/>
    </source>
</evidence>
<dbReference type="InterPro" id="IPR048260">
    <property type="entry name" value="Cytochrome_b_C_euk/bac"/>
</dbReference>
<evidence type="ECO:0000256" key="11">
    <source>
        <dbReference type="ARBA" id="ARBA00022982"/>
    </source>
</evidence>
<keyword evidence="6 18" id="KW-0349">Heme</keyword>
<evidence type="ECO:0000256" key="3">
    <source>
        <dbReference type="ARBA" id="ARBA00011649"/>
    </source>
</evidence>
<comment type="similarity">
    <text evidence="19">Belongs to the cytochrome b family.</text>
</comment>
<evidence type="ECO:0000259" key="21">
    <source>
        <dbReference type="PROSITE" id="PS51003"/>
    </source>
</evidence>
<evidence type="ECO:0000256" key="2">
    <source>
        <dbReference type="ARBA" id="ARBA00004448"/>
    </source>
</evidence>
<keyword evidence="5 19" id="KW-0813">Transport</keyword>
<comment type="cofactor">
    <cofactor evidence="19">
        <name>heme b</name>
        <dbReference type="ChEBI" id="CHEBI:60344"/>
    </cofactor>
    <text evidence="19">Binds 2 heme groups non-covalently.</text>
</comment>
<sequence length="363" mass="41451">MTRKDNQILSLANNSLWDLPSPSSMSYFWNFGSTLGLCLMVQMLSGMLLTFHYSSSSLEAFSSIVQIMREVWSGWLIRLIHMNGASMFFLFVYLHMFRGLYFYSSTHKKVWNSGVIILLTLMAISFLGYVLPWGQMSYWAVAVITNLFSVIPIVGPSLVTWIWGGFSVSSPTLTRFFSLHFVLPFFLTVLVTLHLLFLHKEGSSSSIGVNSNLDKLQFHPYFSVKDLLFIMGAFSVFMSISFYAPYLMGDPVNNVPANAMQTPIHIQPEWYFLPSYAILRALPSKTAGVLALVLSVTIFLLLPLYEYKFSTKFSFTRISLFWFTVFCFLFLMKMGSLPAEEPYIFMSKVASMLYFSLIFSINM</sequence>
<dbReference type="InterPro" id="IPR036150">
    <property type="entry name" value="Cyt_b/b6_C_sf"/>
</dbReference>
<dbReference type="PROSITE" id="PS51002">
    <property type="entry name" value="CYTB_NTER"/>
    <property type="match status" value="1"/>
</dbReference>
<geneLocation type="mitochondrion" evidence="22"/>
<dbReference type="PANTHER" id="PTHR19271:SF16">
    <property type="entry name" value="CYTOCHROME B"/>
    <property type="match status" value="1"/>
</dbReference>
<protein>
    <recommendedName>
        <fullName evidence="4 19">Cytochrome b</fullName>
    </recommendedName>
</protein>
<dbReference type="GO" id="GO:0046872">
    <property type="term" value="F:metal ion binding"/>
    <property type="evidence" value="ECO:0007669"/>
    <property type="project" value="UniProtKB-UniRule"/>
</dbReference>
<feature type="binding site" description="axial binding residue" evidence="18">
    <location>
        <position position="95"/>
    </location>
    <ligand>
        <name>heme b</name>
        <dbReference type="ChEBI" id="CHEBI:60344"/>
        <label>b566</label>
    </ligand>
    <ligandPart>
        <name>Fe</name>
        <dbReference type="ChEBI" id="CHEBI:18248"/>
    </ligandPart>
</feature>
<gene>
    <name evidence="22" type="primary">cytb</name>
</gene>
<dbReference type="InterPro" id="IPR005798">
    <property type="entry name" value="Cyt_b/b6_C"/>
</dbReference>
<dbReference type="GO" id="GO:0016491">
    <property type="term" value="F:oxidoreductase activity"/>
    <property type="evidence" value="ECO:0007669"/>
    <property type="project" value="UniProtKB-UniRule"/>
</dbReference>
<feature type="domain" description="Cytochrome b/b6 C-terminal region profile" evidence="21">
    <location>
        <begin position="208"/>
        <end position="363"/>
    </location>
</feature>
<dbReference type="CDD" id="cd00290">
    <property type="entry name" value="cytochrome_b_C"/>
    <property type="match status" value="1"/>
</dbReference>
<evidence type="ECO:0000256" key="5">
    <source>
        <dbReference type="ARBA" id="ARBA00022448"/>
    </source>
</evidence>
<evidence type="ECO:0000256" key="6">
    <source>
        <dbReference type="ARBA" id="ARBA00022617"/>
    </source>
</evidence>
<proteinExistence type="inferred from homology"/>
<keyword evidence="11 19" id="KW-0249">Electron transport</keyword>
<dbReference type="InterPro" id="IPR005797">
    <property type="entry name" value="Cyt_b/b6_N"/>
</dbReference>
<feature type="binding site" description="axial binding residue" evidence="18">
    <location>
        <position position="194"/>
    </location>
    <ligand>
        <name>heme b</name>
        <dbReference type="ChEBI" id="CHEBI:60344"/>
        <label>b566</label>
    </ligand>
    <ligandPart>
        <name>Fe</name>
        <dbReference type="ChEBI" id="CHEBI:18248"/>
    </ligandPart>
</feature>
<evidence type="ECO:0000256" key="4">
    <source>
        <dbReference type="ARBA" id="ARBA00013531"/>
    </source>
</evidence>
<evidence type="ECO:0000313" key="22">
    <source>
        <dbReference type="EMBL" id="AQQ72869.1"/>
    </source>
</evidence>
<evidence type="ECO:0000256" key="13">
    <source>
        <dbReference type="ARBA" id="ARBA00023004"/>
    </source>
</evidence>
<feature type="binding site" description="axial binding residue" evidence="18">
    <location>
        <position position="81"/>
    </location>
    <ligand>
        <name>heme b</name>
        <dbReference type="ChEBI" id="CHEBI:60344"/>
        <label>b562</label>
    </ligand>
    <ligandPart>
        <name>Fe</name>
        <dbReference type="ChEBI" id="CHEBI:18248"/>
    </ligandPart>
</feature>
<keyword evidence="7 19" id="KW-0679">Respiratory chain</keyword>
<keyword evidence="16 19" id="KW-0472">Membrane</keyword>
<organism evidence="22">
    <name type="scientific">Leipothrix sp. 1 XFX-2017</name>
    <dbReference type="NCBI Taxonomy" id="1955440"/>
    <lineage>
        <taxon>Eukaryota</taxon>
        <taxon>Metazoa</taxon>
        <taxon>Ecdysozoa</taxon>
        <taxon>Arthropoda</taxon>
        <taxon>Chelicerata</taxon>
        <taxon>Arachnida</taxon>
        <taxon>Acari</taxon>
        <taxon>Acariformes</taxon>
        <taxon>Trombidiformes</taxon>
        <taxon>Prostigmata</taxon>
        <taxon>Eupodina</taxon>
        <taxon>Eriophyoidea</taxon>
        <taxon>Eriophyidae</taxon>
        <taxon>Phyllocoptinae</taxon>
        <taxon>Phyllocoptini</taxon>
        <taxon>Leipothrix</taxon>
    </lineage>
</organism>
<dbReference type="SUPFAM" id="SSF81342">
    <property type="entry name" value="Transmembrane di-heme cytochromes"/>
    <property type="match status" value="1"/>
</dbReference>
<comment type="function">
    <text evidence="1 19">Component of the ubiquinol-cytochrome c reductase complex (complex III or cytochrome b-c1 complex) that is part of the mitochondrial respiratory chain. The b-c1 complex mediates electron transfer from ubiquinol to cytochrome c. Contributes to the generation of a proton gradient across the mitochondrial membrane that is then used for ATP synthesis.</text>
</comment>
<keyword evidence="9 18" id="KW-0479">Metal-binding</keyword>
<accession>A0A1S5XVZ1</accession>
<evidence type="ECO:0000256" key="7">
    <source>
        <dbReference type="ARBA" id="ARBA00022660"/>
    </source>
</evidence>
<evidence type="ECO:0000256" key="10">
    <source>
        <dbReference type="ARBA" id="ARBA00022792"/>
    </source>
</evidence>
<feature type="domain" description="Cytochrome b/b6 N-terminal region profile" evidence="20">
    <location>
        <begin position="1"/>
        <end position="207"/>
    </location>
</feature>
<feature type="transmembrane region" description="Helical" evidence="19">
    <location>
        <begin position="176"/>
        <end position="198"/>
    </location>
</feature>
<feature type="binding site" evidence="17">
    <location>
        <position position="199"/>
    </location>
    <ligand>
        <name>a ubiquinone</name>
        <dbReference type="ChEBI" id="CHEBI:16389"/>
    </ligand>
</feature>
<keyword evidence="12 19" id="KW-1133">Transmembrane helix</keyword>
<keyword evidence="13 18" id="KW-0408">Iron</keyword>
<dbReference type="GO" id="GO:0006122">
    <property type="term" value="P:mitochondrial electron transport, ubiquinol to cytochrome c"/>
    <property type="evidence" value="ECO:0007669"/>
    <property type="project" value="TreeGrafter"/>
</dbReference>
<dbReference type="EMBL" id="KX027362">
    <property type="protein sequence ID" value="AQQ72869.1"/>
    <property type="molecule type" value="Genomic_DNA"/>
</dbReference>
<evidence type="ECO:0000256" key="1">
    <source>
        <dbReference type="ARBA" id="ARBA00002566"/>
    </source>
</evidence>
<dbReference type="GO" id="GO:0045275">
    <property type="term" value="C:respiratory chain complex III"/>
    <property type="evidence" value="ECO:0007669"/>
    <property type="project" value="InterPro"/>
</dbReference>
<dbReference type="InterPro" id="IPR030689">
    <property type="entry name" value="Cytochrome_b"/>
</dbReference>
<feature type="transmembrane region" description="Helical" evidence="19">
    <location>
        <begin position="27"/>
        <end position="54"/>
    </location>
</feature>
<feature type="transmembrane region" description="Helical" evidence="19">
    <location>
        <begin position="319"/>
        <end position="337"/>
    </location>
</feature>
<comment type="subunit">
    <text evidence="3">The main subunits of complex b-c1 are: cytochrome b, cytochrome c1 and the Rieske protein.</text>
</comment>
<evidence type="ECO:0000256" key="14">
    <source>
        <dbReference type="ARBA" id="ARBA00023075"/>
    </source>
</evidence>
<dbReference type="PANTHER" id="PTHR19271">
    <property type="entry name" value="CYTOCHROME B"/>
    <property type="match status" value="1"/>
</dbReference>
<keyword evidence="10" id="KW-0999">Mitochondrion inner membrane</keyword>
<feature type="transmembrane region" description="Helical" evidence="19">
    <location>
        <begin position="287"/>
        <end position="307"/>
    </location>
</feature>
<dbReference type="Pfam" id="PF00033">
    <property type="entry name" value="Cytochrome_B"/>
    <property type="match status" value="1"/>
</dbReference>
<evidence type="ECO:0000256" key="18">
    <source>
        <dbReference type="PIRSR" id="PIRSR038885-2"/>
    </source>
</evidence>
<dbReference type="PROSITE" id="PS51003">
    <property type="entry name" value="CYTB_CTER"/>
    <property type="match status" value="1"/>
</dbReference>
<feature type="transmembrane region" description="Helical" evidence="19">
    <location>
        <begin position="227"/>
        <end position="246"/>
    </location>
</feature>
<evidence type="ECO:0000259" key="20">
    <source>
        <dbReference type="PROSITE" id="PS51002"/>
    </source>
</evidence>
<comment type="cofactor">
    <cofactor evidence="18">
        <name>heme</name>
        <dbReference type="ChEBI" id="CHEBI:30413"/>
    </cofactor>
    <text evidence="18">Binds 2 heme groups non-covalently.</text>
</comment>
<evidence type="ECO:0000256" key="8">
    <source>
        <dbReference type="ARBA" id="ARBA00022692"/>
    </source>
</evidence>
<feature type="transmembrane region" description="Helical" evidence="19">
    <location>
        <begin position="343"/>
        <end position="361"/>
    </location>
</feature>
<comment type="subcellular location">
    <subcellularLocation>
        <location evidence="2">Mitochondrion inner membrane</location>
        <topology evidence="2">Multi-pass membrane protein</topology>
    </subcellularLocation>
</comment>
<feature type="transmembrane region" description="Helical" evidence="19">
    <location>
        <begin position="75"/>
        <end position="98"/>
    </location>
</feature>
<evidence type="ECO:0000256" key="17">
    <source>
        <dbReference type="PIRSR" id="PIRSR038885-1"/>
    </source>
</evidence>
<evidence type="ECO:0000256" key="9">
    <source>
        <dbReference type="ARBA" id="ARBA00022723"/>
    </source>
</evidence>
<reference evidence="22" key="1">
    <citation type="submission" date="2016-04" db="EMBL/GenBank/DDBJ databases">
        <authorList>
            <person name="Evans L.H."/>
            <person name="Alamgir A."/>
            <person name="Owens N."/>
            <person name="Weber N.D."/>
            <person name="Virtaneva K."/>
            <person name="Barbian K."/>
            <person name="Babar A."/>
            <person name="Rosenke K."/>
        </authorList>
    </citation>
    <scope>NUCLEOTIDE SEQUENCE</scope>
</reference>
<keyword evidence="8 19" id="KW-0812">Transmembrane</keyword>
<dbReference type="AlphaFoldDB" id="A0A1S5XVZ1"/>
<name>A0A1S5XVZ1_9ACAR</name>
<evidence type="ECO:0000256" key="16">
    <source>
        <dbReference type="ARBA" id="ARBA00023136"/>
    </source>
</evidence>
<evidence type="ECO:0000256" key="19">
    <source>
        <dbReference type="RuleBase" id="RU362117"/>
    </source>
</evidence>
<evidence type="ECO:0000256" key="15">
    <source>
        <dbReference type="ARBA" id="ARBA00023128"/>
    </source>
</evidence>
<dbReference type="InterPro" id="IPR016174">
    <property type="entry name" value="Di-haem_cyt_TM"/>
</dbReference>
<dbReference type="SUPFAM" id="SSF81648">
    <property type="entry name" value="a domain/subunit of cytochrome bc1 complex (Ubiquinol-cytochrome c reductase)"/>
    <property type="match status" value="1"/>
</dbReference>
<dbReference type="GO" id="GO:0008121">
    <property type="term" value="F:quinol-cytochrome-c reductase activity"/>
    <property type="evidence" value="ECO:0007669"/>
    <property type="project" value="InterPro"/>
</dbReference>
<dbReference type="Gene3D" id="1.20.810.10">
    <property type="entry name" value="Cytochrome Bc1 Complex, Chain C"/>
    <property type="match status" value="1"/>
</dbReference>
<feature type="transmembrane region" description="Helical" evidence="19">
    <location>
        <begin position="110"/>
        <end position="131"/>
    </location>
</feature>
<feature type="transmembrane region" description="Helical" evidence="19">
    <location>
        <begin position="138"/>
        <end position="164"/>
    </location>
</feature>
<reference evidence="22" key="2">
    <citation type="journal article" date="2017" name="Mol. Phylogenet. Evol.">
        <title>The phylogenetic position of eriophyoid mites (superfamily Eriophyoidea) in Acariformes inferred from the sequences of mitochondrial genomes and nuclear small subunit (18S) rRNA gene.</title>
        <authorList>
            <person name="Xue X.F."/>
            <person name="Dong Y."/>
            <person name="Deng W."/>
            <person name="Hong X.Y."/>
            <person name="Shao R."/>
        </authorList>
    </citation>
    <scope>NUCLEOTIDE SEQUENCE</scope>
</reference>
<dbReference type="Pfam" id="PF00032">
    <property type="entry name" value="Cytochrom_B_C"/>
    <property type="match status" value="1"/>
</dbReference>
<dbReference type="InterPro" id="IPR048259">
    <property type="entry name" value="Cytochrome_b_N_euk/bac"/>
</dbReference>
<dbReference type="InterPro" id="IPR027387">
    <property type="entry name" value="Cytb/b6-like_sf"/>
</dbReference>
<feature type="binding site" description="axial binding residue" evidence="18">
    <location>
        <position position="180"/>
    </location>
    <ligand>
        <name>heme b</name>
        <dbReference type="ChEBI" id="CHEBI:60344"/>
        <label>b562</label>
    </ligand>
    <ligandPart>
        <name>Fe</name>
        <dbReference type="ChEBI" id="CHEBI:18248"/>
    </ligandPart>
</feature>
<keyword evidence="14" id="KW-0830">Ubiquinone</keyword>
<dbReference type="PIRSF" id="PIRSF038885">
    <property type="entry name" value="COB"/>
    <property type="match status" value="1"/>
</dbReference>
<dbReference type="CDD" id="cd00284">
    <property type="entry name" value="Cytochrome_b_N"/>
    <property type="match status" value="1"/>
</dbReference>